<comment type="subcellular location">
    <subcellularLocation>
        <location evidence="1">Mitochondrion</location>
    </subcellularLocation>
</comment>
<evidence type="ECO:0000256" key="3">
    <source>
        <dbReference type="ARBA" id="ARBA00022679"/>
    </source>
</evidence>
<dbReference type="Proteomes" id="UP001383192">
    <property type="component" value="Unassembled WGS sequence"/>
</dbReference>
<name>A0AAW0CZY6_9AGAR</name>
<dbReference type="PROSITE" id="PS51689">
    <property type="entry name" value="SAM_RNA_A_N6_MT"/>
    <property type="match status" value="1"/>
</dbReference>
<keyword evidence="5 7" id="KW-0694">RNA-binding</keyword>
<evidence type="ECO:0000256" key="1">
    <source>
        <dbReference type="ARBA" id="ARBA00004173"/>
    </source>
</evidence>
<dbReference type="Gene3D" id="1.10.8.100">
    <property type="entry name" value="Ribosomal RNA adenine dimethylase-like, domain 2"/>
    <property type="match status" value="1"/>
</dbReference>
<evidence type="ECO:0000313" key="10">
    <source>
        <dbReference type="EMBL" id="KAK7045566.1"/>
    </source>
</evidence>
<feature type="binding site" evidence="7">
    <location>
        <position position="126"/>
    </location>
    <ligand>
        <name>S-adenosyl-L-methionine</name>
        <dbReference type="ChEBI" id="CHEBI:59789"/>
    </ligand>
</feature>
<comment type="function">
    <text evidence="6">Mitochondrial transcription factor that confers selective promoter recognition on the core subunit of the yeast mitochondrial RNA polymerase. Interacts with DNA in a non-specific manner.</text>
</comment>
<dbReference type="GO" id="GO:0034246">
    <property type="term" value="F:mitochondrial transcription factor activity"/>
    <property type="evidence" value="ECO:0007669"/>
    <property type="project" value="TreeGrafter"/>
</dbReference>
<dbReference type="PANTHER" id="PTHR11727">
    <property type="entry name" value="DIMETHYLADENOSINE TRANSFERASE"/>
    <property type="match status" value="1"/>
</dbReference>
<dbReference type="EC" id="2.1.1.-" evidence="8"/>
<keyword evidence="11" id="KW-1185">Reference proteome</keyword>
<feature type="compositionally biased region" description="Basic and acidic residues" evidence="9">
    <location>
        <begin position="70"/>
        <end position="103"/>
    </location>
</feature>
<evidence type="ECO:0000256" key="4">
    <source>
        <dbReference type="ARBA" id="ARBA00022691"/>
    </source>
</evidence>
<dbReference type="Gene3D" id="3.40.50.150">
    <property type="entry name" value="Vaccinia Virus protein VP39"/>
    <property type="match status" value="1"/>
</dbReference>
<evidence type="ECO:0000256" key="8">
    <source>
        <dbReference type="RuleBase" id="RU362106"/>
    </source>
</evidence>
<sequence>MSFLRPCLRVQLATRYTRTQIWQTRLNSTSAIPETPKKRGRPKKVDTTFPEPEIRPKARPRKAASPQPKATEEKTPSLTKERSKSGRKKIIVEDHLPPPEQRTELPPVSQWQKLFHARSQSHRVSLADAEVAPLVADAFVPEGSKGKVIIEAFPGPGVLTRALLKLPRERIDRIIVLEDYEKYYDFLHPLEALDPRIKVINMSGHYWDTYDYIHEQGLLNDIEKLSWDAGVHPILQFIAHLPINVHGEQLLNQYIRFIPDRHWLFDYGRVPMNFLLNEWIWGRMTTRDPLSRSKLTAVADALVDSDILLYDELQPYRDHFYPVSALLASKADYKVTDRRKAGFPFQAVSVVPVEKPLIGPGEMDAWDYCLRRLFVQKATPIEKAIMLLGPGGSSLVQEIVGKIPLEKSPRELTMEEWSALVKVFNEWPFRPSDLSISDLMPDSEGRQTHRTR</sequence>
<comment type="similarity">
    <text evidence="7 8">Belongs to the class I-like SAM-binding methyltransferase superfamily. rRNA adenine N(6)-methyltransferase family.</text>
</comment>
<keyword evidence="4 7" id="KW-0949">S-adenosyl-L-methionine</keyword>
<evidence type="ECO:0000256" key="5">
    <source>
        <dbReference type="ARBA" id="ARBA00022884"/>
    </source>
</evidence>
<dbReference type="GO" id="GO:0005759">
    <property type="term" value="C:mitochondrial matrix"/>
    <property type="evidence" value="ECO:0007669"/>
    <property type="project" value="TreeGrafter"/>
</dbReference>
<accession>A0AAW0CZY6</accession>
<proteinExistence type="inferred from homology"/>
<evidence type="ECO:0000256" key="6">
    <source>
        <dbReference type="ARBA" id="ARBA00024915"/>
    </source>
</evidence>
<dbReference type="Pfam" id="PF00398">
    <property type="entry name" value="RrnaAD"/>
    <property type="match status" value="1"/>
</dbReference>
<gene>
    <name evidence="10" type="ORF">VNI00_007398</name>
</gene>
<feature type="region of interest" description="Disordered" evidence="9">
    <location>
        <begin position="27"/>
        <end position="105"/>
    </location>
</feature>
<dbReference type="InterPro" id="IPR001737">
    <property type="entry name" value="KsgA/Erm"/>
</dbReference>
<dbReference type="AlphaFoldDB" id="A0AAW0CZY6"/>
<dbReference type="GO" id="GO:0000179">
    <property type="term" value="F:rRNA (adenine-N6,N6-)-dimethyltransferase activity"/>
    <property type="evidence" value="ECO:0007669"/>
    <property type="project" value="UniProtKB-UniRule"/>
</dbReference>
<evidence type="ECO:0000256" key="2">
    <source>
        <dbReference type="ARBA" id="ARBA00022603"/>
    </source>
</evidence>
<dbReference type="SUPFAM" id="SSF53335">
    <property type="entry name" value="S-adenosyl-L-methionine-dependent methyltransferases"/>
    <property type="match status" value="1"/>
</dbReference>
<comment type="caution">
    <text evidence="10">The sequence shown here is derived from an EMBL/GenBank/DDBJ whole genome shotgun (WGS) entry which is preliminary data.</text>
</comment>
<dbReference type="InterPro" id="IPR029063">
    <property type="entry name" value="SAM-dependent_MTases_sf"/>
</dbReference>
<keyword evidence="3 7" id="KW-0808">Transferase</keyword>
<feature type="binding site" evidence="7">
    <location>
        <position position="178"/>
    </location>
    <ligand>
        <name>S-adenosyl-L-methionine</name>
        <dbReference type="ChEBI" id="CHEBI:59789"/>
    </ligand>
</feature>
<protein>
    <recommendedName>
        <fullName evidence="8">rRNA adenine N(6)-methyltransferase</fullName>
        <ecNumber evidence="8">2.1.1.-</ecNumber>
    </recommendedName>
</protein>
<dbReference type="GO" id="GO:0006391">
    <property type="term" value="P:transcription initiation at mitochondrial promoter"/>
    <property type="evidence" value="ECO:0007669"/>
    <property type="project" value="TreeGrafter"/>
</dbReference>
<comment type="caution">
    <text evidence="7">Lacks conserved residue(s) required for the propagation of feature annotation.</text>
</comment>
<dbReference type="GO" id="GO:0003723">
    <property type="term" value="F:RNA binding"/>
    <property type="evidence" value="ECO:0007669"/>
    <property type="project" value="UniProtKB-UniRule"/>
</dbReference>
<evidence type="ECO:0000313" key="11">
    <source>
        <dbReference type="Proteomes" id="UP001383192"/>
    </source>
</evidence>
<dbReference type="EMBL" id="JAYKXP010000024">
    <property type="protein sequence ID" value="KAK7045566.1"/>
    <property type="molecule type" value="Genomic_DNA"/>
</dbReference>
<keyword evidence="2 7" id="KW-0489">Methyltransferase</keyword>
<organism evidence="10 11">
    <name type="scientific">Paramarasmius palmivorus</name>
    <dbReference type="NCBI Taxonomy" id="297713"/>
    <lineage>
        <taxon>Eukaryota</taxon>
        <taxon>Fungi</taxon>
        <taxon>Dikarya</taxon>
        <taxon>Basidiomycota</taxon>
        <taxon>Agaricomycotina</taxon>
        <taxon>Agaricomycetes</taxon>
        <taxon>Agaricomycetidae</taxon>
        <taxon>Agaricales</taxon>
        <taxon>Marasmiineae</taxon>
        <taxon>Marasmiaceae</taxon>
        <taxon>Paramarasmius</taxon>
    </lineage>
</organism>
<evidence type="ECO:0000256" key="9">
    <source>
        <dbReference type="SAM" id="MobiDB-lite"/>
    </source>
</evidence>
<reference evidence="10 11" key="1">
    <citation type="submission" date="2024-01" db="EMBL/GenBank/DDBJ databases">
        <title>A draft genome for a cacao thread blight-causing isolate of Paramarasmius palmivorus.</title>
        <authorList>
            <person name="Baruah I.K."/>
            <person name="Bukari Y."/>
            <person name="Amoako-Attah I."/>
            <person name="Meinhardt L.W."/>
            <person name="Bailey B.A."/>
            <person name="Cohen S.P."/>
        </authorList>
    </citation>
    <scope>NUCLEOTIDE SEQUENCE [LARGE SCALE GENOMIC DNA]</scope>
    <source>
        <strain evidence="10 11">GH-12</strain>
    </source>
</reference>
<dbReference type="InterPro" id="IPR023165">
    <property type="entry name" value="rRNA_Ade_diMease-like_C"/>
</dbReference>
<dbReference type="PANTHER" id="PTHR11727:SF17">
    <property type="entry name" value="DIMETHYLADENOSINE TRANSFERASE 1, MITOCHONDRIAL"/>
    <property type="match status" value="1"/>
</dbReference>
<evidence type="ECO:0000256" key="7">
    <source>
        <dbReference type="PROSITE-ProRule" id="PRU01026"/>
    </source>
</evidence>
<keyword evidence="8" id="KW-0698">rRNA processing</keyword>